<gene>
    <name evidence="2" type="ORF">CEP54_008323</name>
</gene>
<dbReference type="STRING" id="1325734.A0A428PWM9"/>
<dbReference type="Proteomes" id="UP000288168">
    <property type="component" value="Unassembled WGS sequence"/>
</dbReference>
<comment type="caution">
    <text evidence="2">The sequence shown here is derived from an EMBL/GenBank/DDBJ whole genome shotgun (WGS) entry which is preliminary data.</text>
</comment>
<proteinExistence type="predicted"/>
<feature type="region of interest" description="Disordered" evidence="1">
    <location>
        <begin position="1"/>
        <end position="20"/>
    </location>
</feature>
<keyword evidence="3" id="KW-1185">Reference proteome</keyword>
<reference evidence="2 3" key="1">
    <citation type="submission" date="2017-06" db="EMBL/GenBank/DDBJ databases">
        <title>Comparative genomic analysis of Ambrosia Fusariam Clade fungi.</title>
        <authorList>
            <person name="Stajich J.E."/>
            <person name="Carrillo J."/>
            <person name="Kijimoto T."/>
            <person name="Eskalen A."/>
            <person name="O'Donnell K."/>
            <person name="Kasson M."/>
        </authorList>
    </citation>
    <scope>NUCLEOTIDE SEQUENCE [LARGE SCALE GENOMIC DNA]</scope>
    <source>
        <strain evidence="2 3">NRRL62584</strain>
    </source>
</reference>
<name>A0A428PWM9_9HYPO</name>
<evidence type="ECO:0000313" key="2">
    <source>
        <dbReference type="EMBL" id="RSL57402.1"/>
    </source>
</evidence>
<accession>A0A428PWM9</accession>
<feature type="compositionally biased region" description="Polar residues" evidence="1">
    <location>
        <begin position="1"/>
        <end position="14"/>
    </location>
</feature>
<dbReference type="AlphaFoldDB" id="A0A428PWM9"/>
<protein>
    <submittedName>
        <fullName evidence="2">Uncharacterized protein</fullName>
    </submittedName>
</protein>
<organism evidence="2 3">
    <name type="scientific">Fusarium duplospermum</name>
    <dbReference type="NCBI Taxonomy" id="1325734"/>
    <lineage>
        <taxon>Eukaryota</taxon>
        <taxon>Fungi</taxon>
        <taxon>Dikarya</taxon>
        <taxon>Ascomycota</taxon>
        <taxon>Pezizomycotina</taxon>
        <taxon>Sordariomycetes</taxon>
        <taxon>Hypocreomycetidae</taxon>
        <taxon>Hypocreales</taxon>
        <taxon>Nectriaceae</taxon>
        <taxon>Fusarium</taxon>
        <taxon>Fusarium solani species complex</taxon>
    </lineage>
</organism>
<dbReference type="OrthoDB" id="5429780at2759"/>
<evidence type="ECO:0000256" key="1">
    <source>
        <dbReference type="SAM" id="MobiDB-lite"/>
    </source>
</evidence>
<evidence type="ECO:0000313" key="3">
    <source>
        <dbReference type="Proteomes" id="UP000288168"/>
    </source>
</evidence>
<sequence length="235" mass="26593">MSDTKSVSRNSTPKPKNAAKPIQVAVVHSVQALVRVVPQQPRLNPLGQFNGDVPFGIPPPNRPGASRAPFPYEPISKATIEWLGFTPAAAAKMWHAWIRWPSGLIRREIDPDDGRLCVTFLWFIQRHALYTIHELHQDIGDWWGCMEDYGLCKGAQEYIFGSASMYSHMHHGQCSLWTASLIDFHYKELQAFHLRARFNCAQRLFQTPQATVTPNRAVRPSVARRLLEGRGGRAQ</sequence>
<dbReference type="EMBL" id="NKCI01000082">
    <property type="protein sequence ID" value="RSL57402.1"/>
    <property type="molecule type" value="Genomic_DNA"/>
</dbReference>